<gene>
    <name evidence="3" type="ORF">DPN68_10845</name>
</gene>
<feature type="domain" description="Response regulatory" evidence="2">
    <location>
        <begin position="5"/>
        <end position="130"/>
    </location>
</feature>
<dbReference type="Gene3D" id="3.40.50.2300">
    <property type="match status" value="1"/>
</dbReference>
<dbReference type="OrthoDB" id="7631574at2"/>
<dbReference type="SUPFAM" id="SSF52172">
    <property type="entry name" value="CheY-like"/>
    <property type="match status" value="1"/>
</dbReference>
<evidence type="ECO:0000256" key="1">
    <source>
        <dbReference type="PROSITE-ProRule" id="PRU00169"/>
    </source>
</evidence>
<proteinExistence type="predicted"/>
<evidence type="ECO:0000313" key="3">
    <source>
        <dbReference type="EMBL" id="RBA27723.1"/>
    </source>
</evidence>
<dbReference type="SMART" id="SM00448">
    <property type="entry name" value="REC"/>
    <property type="match status" value="1"/>
</dbReference>
<dbReference type="InterPro" id="IPR001789">
    <property type="entry name" value="Sig_transdc_resp-reg_receiver"/>
</dbReference>
<comment type="caution">
    <text evidence="3">The sequence shown here is derived from an EMBL/GenBank/DDBJ whole genome shotgun (WGS) entry which is preliminary data.</text>
</comment>
<dbReference type="RefSeq" id="WP_113989710.1">
    <property type="nucleotide sequence ID" value="NZ_QLST01000014.1"/>
</dbReference>
<dbReference type="PANTHER" id="PTHR44520:SF2">
    <property type="entry name" value="RESPONSE REGULATOR RCP1"/>
    <property type="match status" value="1"/>
</dbReference>
<sequence length="145" mass="16525">MKKITILHVEDNEGDVLLVREAFENSIIVKEINNVYDGEKAIQFLNNIIIEGGIDLPNLIILDINLPKINGHEVLSYIKNNDYLKKIPVVMLTTSSSRTDIDLSYSNFANCFITKPVDVDDFMEAIMKIEEFWLKTAKLASQNYS</sequence>
<reference evidence="3 4" key="1">
    <citation type="submission" date="2018-06" db="EMBL/GenBank/DDBJ databases">
        <title>Flavobacterium tibetense sp. nov., isolated from a wetland YonghuCo on Tibetan Plateau.</title>
        <authorList>
            <person name="Xing P."/>
            <person name="Phurbu D."/>
            <person name="Lu H."/>
        </authorList>
    </citation>
    <scope>NUCLEOTIDE SEQUENCE [LARGE SCALE GENOMIC DNA]</scope>
    <source>
        <strain evidence="3 4">YH5</strain>
    </source>
</reference>
<dbReference type="Proteomes" id="UP000253319">
    <property type="component" value="Unassembled WGS sequence"/>
</dbReference>
<dbReference type="EMBL" id="QLST01000014">
    <property type="protein sequence ID" value="RBA27723.1"/>
    <property type="molecule type" value="Genomic_DNA"/>
</dbReference>
<evidence type="ECO:0000313" key="4">
    <source>
        <dbReference type="Proteomes" id="UP000253319"/>
    </source>
</evidence>
<dbReference type="InterPro" id="IPR052893">
    <property type="entry name" value="TCS_response_regulator"/>
</dbReference>
<organism evidence="3 4">
    <name type="scientific">Flavobacterium tibetense</name>
    <dbReference type="NCBI Taxonomy" id="2233533"/>
    <lineage>
        <taxon>Bacteria</taxon>
        <taxon>Pseudomonadati</taxon>
        <taxon>Bacteroidota</taxon>
        <taxon>Flavobacteriia</taxon>
        <taxon>Flavobacteriales</taxon>
        <taxon>Flavobacteriaceae</taxon>
        <taxon>Flavobacterium</taxon>
    </lineage>
</organism>
<dbReference type="PANTHER" id="PTHR44520">
    <property type="entry name" value="RESPONSE REGULATOR RCP1-RELATED"/>
    <property type="match status" value="1"/>
</dbReference>
<dbReference type="AlphaFoldDB" id="A0A365P069"/>
<accession>A0A365P069</accession>
<dbReference type="Pfam" id="PF00072">
    <property type="entry name" value="Response_reg"/>
    <property type="match status" value="1"/>
</dbReference>
<dbReference type="PROSITE" id="PS50110">
    <property type="entry name" value="RESPONSE_REGULATORY"/>
    <property type="match status" value="1"/>
</dbReference>
<name>A0A365P069_9FLAO</name>
<evidence type="ECO:0000259" key="2">
    <source>
        <dbReference type="PROSITE" id="PS50110"/>
    </source>
</evidence>
<dbReference type="GO" id="GO:0000160">
    <property type="term" value="P:phosphorelay signal transduction system"/>
    <property type="evidence" value="ECO:0007669"/>
    <property type="project" value="InterPro"/>
</dbReference>
<keyword evidence="1" id="KW-0597">Phosphoprotein</keyword>
<feature type="modified residue" description="4-aspartylphosphate" evidence="1">
    <location>
        <position position="63"/>
    </location>
</feature>
<dbReference type="InterPro" id="IPR011006">
    <property type="entry name" value="CheY-like_superfamily"/>
</dbReference>
<protein>
    <submittedName>
        <fullName evidence="3">Response regulator</fullName>
    </submittedName>
</protein>
<keyword evidence="4" id="KW-1185">Reference proteome</keyword>
<dbReference type="CDD" id="cd17557">
    <property type="entry name" value="REC_Rcp-like"/>
    <property type="match status" value="1"/>
</dbReference>